<reference evidence="2 3" key="1">
    <citation type="submission" date="2017-05" db="EMBL/GenBank/DDBJ databases">
        <title>Complete and WGS of Bordetella genogroups.</title>
        <authorList>
            <person name="Spilker T."/>
            <person name="LiPuma J."/>
        </authorList>
    </citation>
    <scope>NUCLEOTIDE SEQUENCE [LARGE SCALE GENOMIC DNA]</scope>
    <source>
        <strain evidence="2 3">AU9919</strain>
    </source>
</reference>
<evidence type="ECO:0000259" key="1">
    <source>
        <dbReference type="Pfam" id="PF01796"/>
    </source>
</evidence>
<dbReference type="RefSeq" id="WP_094824020.1">
    <property type="nucleotide sequence ID" value="NZ_NEVO01000019.1"/>
</dbReference>
<dbReference type="SUPFAM" id="SSF50249">
    <property type="entry name" value="Nucleic acid-binding proteins"/>
    <property type="match status" value="1"/>
</dbReference>
<dbReference type="Proteomes" id="UP000216885">
    <property type="component" value="Unassembled WGS sequence"/>
</dbReference>
<dbReference type="InterPro" id="IPR002878">
    <property type="entry name" value="ChsH2_C"/>
</dbReference>
<feature type="domain" description="ChsH2 C-terminal OB-fold" evidence="1">
    <location>
        <begin position="36"/>
        <end position="93"/>
    </location>
</feature>
<dbReference type="InterPro" id="IPR012340">
    <property type="entry name" value="NA-bd_OB-fold"/>
</dbReference>
<protein>
    <recommendedName>
        <fullName evidence="1">ChsH2 C-terminal OB-fold domain-containing protein</fullName>
    </recommendedName>
</protein>
<dbReference type="PANTHER" id="PTHR34075">
    <property type="entry name" value="BLR3430 PROTEIN"/>
    <property type="match status" value="1"/>
</dbReference>
<dbReference type="PANTHER" id="PTHR34075:SF5">
    <property type="entry name" value="BLR3430 PROTEIN"/>
    <property type="match status" value="1"/>
</dbReference>
<gene>
    <name evidence="2" type="ORF">CAL20_00875</name>
</gene>
<comment type="caution">
    <text evidence="2">The sequence shown here is derived from an EMBL/GenBank/DDBJ whole genome shotgun (WGS) entry which is preliminary data.</text>
</comment>
<name>A0A261V277_9BORD</name>
<dbReference type="Pfam" id="PF01796">
    <property type="entry name" value="OB_ChsH2_C"/>
    <property type="match status" value="1"/>
</dbReference>
<accession>A0A261V277</accession>
<organism evidence="2 3">
    <name type="scientific">Bordetella genomosp. 4</name>
    <dbReference type="NCBI Taxonomy" id="463044"/>
    <lineage>
        <taxon>Bacteria</taxon>
        <taxon>Pseudomonadati</taxon>
        <taxon>Pseudomonadota</taxon>
        <taxon>Betaproteobacteria</taxon>
        <taxon>Burkholderiales</taxon>
        <taxon>Alcaligenaceae</taxon>
        <taxon>Bordetella</taxon>
    </lineage>
</organism>
<keyword evidence="3" id="KW-1185">Reference proteome</keyword>
<dbReference type="EMBL" id="NEVQ01000001">
    <property type="protein sequence ID" value="OZI67630.1"/>
    <property type="molecule type" value="Genomic_DNA"/>
</dbReference>
<evidence type="ECO:0000313" key="3">
    <source>
        <dbReference type="Proteomes" id="UP000216885"/>
    </source>
</evidence>
<evidence type="ECO:0000313" key="2">
    <source>
        <dbReference type="EMBL" id="OZI67630.1"/>
    </source>
</evidence>
<proteinExistence type="predicted"/>
<dbReference type="OrthoDB" id="8857769at2"/>
<dbReference type="InterPro" id="IPR052513">
    <property type="entry name" value="Thioester_dehydratase-like"/>
</dbReference>
<dbReference type="AlphaFoldDB" id="A0A261V277"/>
<sequence>MSTQHPLDIQRCDHCGTWWALRPYACAACGGTALSWQRATGEGVVIARSEVHRAPDAQWKALTPYTLVLVKLHEQVTLMGHADATTTVGQHVHGRAVEINGRLLLKFEARSPP</sequence>